<reference evidence="1 2" key="1">
    <citation type="journal article" date="2018" name="Nat. Genet.">
        <title>Extensive intraspecific gene order and gene structural variations between Mo17 and other maize genomes.</title>
        <authorList>
            <person name="Sun S."/>
            <person name="Zhou Y."/>
            <person name="Chen J."/>
            <person name="Shi J."/>
            <person name="Zhao H."/>
            <person name="Zhao H."/>
            <person name="Song W."/>
            <person name="Zhang M."/>
            <person name="Cui Y."/>
            <person name="Dong X."/>
            <person name="Liu H."/>
            <person name="Ma X."/>
            <person name="Jiao Y."/>
            <person name="Wang B."/>
            <person name="Wei X."/>
            <person name="Stein J.C."/>
            <person name="Glaubitz J.C."/>
            <person name="Lu F."/>
            <person name="Yu G."/>
            <person name="Liang C."/>
            <person name="Fengler K."/>
            <person name="Li B."/>
            <person name="Rafalski A."/>
            <person name="Schnable P.S."/>
            <person name="Ware D.H."/>
            <person name="Buckler E.S."/>
            <person name="Lai J."/>
        </authorList>
    </citation>
    <scope>NUCLEOTIDE SEQUENCE [LARGE SCALE GENOMIC DNA]</scope>
    <source>
        <strain evidence="2">cv. Missouri 17</strain>
        <tissue evidence="1">Seedling</tissue>
    </source>
</reference>
<gene>
    <name evidence="1" type="ORF">Zm00014a_040707</name>
</gene>
<organism evidence="1 2">
    <name type="scientific">Zea mays</name>
    <name type="common">Maize</name>
    <dbReference type="NCBI Taxonomy" id="4577"/>
    <lineage>
        <taxon>Eukaryota</taxon>
        <taxon>Viridiplantae</taxon>
        <taxon>Streptophyta</taxon>
        <taxon>Embryophyta</taxon>
        <taxon>Tracheophyta</taxon>
        <taxon>Spermatophyta</taxon>
        <taxon>Magnoliopsida</taxon>
        <taxon>Liliopsida</taxon>
        <taxon>Poales</taxon>
        <taxon>Poaceae</taxon>
        <taxon>PACMAD clade</taxon>
        <taxon>Panicoideae</taxon>
        <taxon>Andropogonodae</taxon>
        <taxon>Andropogoneae</taxon>
        <taxon>Tripsacinae</taxon>
        <taxon>Zea</taxon>
    </lineage>
</organism>
<sequence>KAIFRSSIQFPILLYFKFHSVNSVIYYL</sequence>
<dbReference type="Proteomes" id="UP000251960">
    <property type="component" value="Chromosome 10"/>
</dbReference>
<dbReference type="EMBL" id="NCVQ01000002">
    <property type="protein sequence ID" value="PWZ46300.1"/>
    <property type="molecule type" value="Genomic_DNA"/>
</dbReference>
<evidence type="ECO:0000313" key="1">
    <source>
        <dbReference type="EMBL" id="PWZ46300.1"/>
    </source>
</evidence>
<feature type="non-terminal residue" evidence="1">
    <location>
        <position position="1"/>
    </location>
</feature>
<dbReference type="AlphaFoldDB" id="A0A3L6GD34"/>
<proteinExistence type="predicted"/>
<evidence type="ECO:0000313" key="2">
    <source>
        <dbReference type="Proteomes" id="UP000251960"/>
    </source>
</evidence>
<accession>A0A3L6GD34</accession>
<comment type="caution">
    <text evidence="1">The sequence shown here is derived from an EMBL/GenBank/DDBJ whole genome shotgun (WGS) entry which is preliminary data.</text>
</comment>
<protein>
    <submittedName>
        <fullName evidence="1">Uncharacterized protein</fullName>
    </submittedName>
</protein>
<name>A0A3L6GD34_MAIZE</name>